<feature type="compositionally biased region" description="Low complexity" evidence="2">
    <location>
        <begin position="136"/>
        <end position="175"/>
    </location>
</feature>
<dbReference type="OrthoDB" id="5420143at2759"/>
<comment type="caution">
    <text evidence="5">The sequence shown here is derived from an EMBL/GenBank/DDBJ whole genome shotgun (WGS) entry which is preliminary data.</text>
</comment>
<feature type="compositionally biased region" description="Gly residues" evidence="2">
    <location>
        <begin position="123"/>
        <end position="135"/>
    </location>
</feature>
<keyword evidence="6" id="KW-1185">Reference proteome</keyword>
<evidence type="ECO:0000313" key="5">
    <source>
        <dbReference type="EMBL" id="KAF7291374.1"/>
    </source>
</evidence>
<feature type="signal peptide" evidence="3">
    <location>
        <begin position="1"/>
        <end position="19"/>
    </location>
</feature>
<dbReference type="EMBL" id="JACAZF010000013">
    <property type="protein sequence ID" value="KAF7291374.1"/>
    <property type="molecule type" value="Genomic_DNA"/>
</dbReference>
<evidence type="ECO:0000256" key="2">
    <source>
        <dbReference type="SAM" id="MobiDB-lite"/>
    </source>
</evidence>
<protein>
    <recommendedName>
        <fullName evidence="4">Yeast cell wall synthesis Kre9/Knh1-like N-terminal domain-containing protein</fullName>
    </recommendedName>
</protein>
<dbReference type="Proteomes" id="UP000636479">
    <property type="component" value="Unassembled WGS sequence"/>
</dbReference>
<gene>
    <name evidence="5" type="ORF">MIND_01281900</name>
</gene>
<sequence length="199" mass="18756">MLSTALAVLLAALASTTSAISVNTPSDLTSGGPATITWTSASDDPVFSIELLHPNFNEALAIANNVDPANNTITVTLPPVEAGDGYTIEFVNITNINDVFATSSSFSIAPAASASSAPSASGSGSGPAASGGAGASGSNSGAASVTSPGPGSSPSRSVSGSGAPSTSPSGGAPSSALGLRVHGSAAAVLGAVAVAMALL</sequence>
<name>A0A8H6VRQ5_9AGAR</name>
<dbReference type="RefSeq" id="XP_037214496.1">
    <property type="nucleotide sequence ID" value="XM_037369290.1"/>
</dbReference>
<dbReference type="GeneID" id="59351806"/>
<dbReference type="PANTHER" id="PTHR35185:SF1">
    <property type="entry name" value="UPF0619 GPI-ANCHORED MEMBRANE PROTEIN C1322.10"/>
    <property type="match status" value="1"/>
</dbReference>
<feature type="domain" description="Yeast cell wall synthesis Kre9/Knh1-like N-terminal" evidence="4">
    <location>
        <begin position="27"/>
        <end position="108"/>
    </location>
</feature>
<accession>A0A8H6VRQ5</accession>
<organism evidence="5 6">
    <name type="scientific">Mycena indigotica</name>
    <dbReference type="NCBI Taxonomy" id="2126181"/>
    <lineage>
        <taxon>Eukaryota</taxon>
        <taxon>Fungi</taxon>
        <taxon>Dikarya</taxon>
        <taxon>Basidiomycota</taxon>
        <taxon>Agaricomycotina</taxon>
        <taxon>Agaricomycetes</taxon>
        <taxon>Agaricomycetidae</taxon>
        <taxon>Agaricales</taxon>
        <taxon>Marasmiineae</taxon>
        <taxon>Mycenaceae</taxon>
        <taxon>Mycena</taxon>
    </lineage>
</organism>
<dbReference type="Pfam" id="PF10342">
    <property type="entry name" value="Kre9_KNH"/>
    <property type="match status" value="1"/>
</dbReference>
<dbReference type="InterPro" id="IPR018466">
    <property type="entry name" value="Kre9/Knh1-like_N"/>
</dbReference>
<proteinExistence type="predicted"/>
<evidence type="ECO:0000256" key="1">
    <source>
        <dbReference type="ARBA" id="ARBA00022729"/>
    </source>
</evidence>
<dbReference type="InterPro" id="IPR052479">
    <property type="entry name" value="GPI-anchor_Adhesion_Reg"/>
</dbReference>
<dbReference type="PANTHER" id="PTHR35185">
    <property type="entry name" value="SERINE/THREONINE-RICH PROTEIN ADG2-RELATED"/>
    <property type="match status" value="1"/>
</dbReference>
<feature type="chain" id="PRO_5034690441" description="Yeast cell wall synthesis Kre9/Knh1-like N-terminal domain-containing protein" evidence="3">
    <location>
        <begin position="20"/>
        <end position="199"/>
    </location>
</feature>
<evidence type="ECO:0000256" key="3">
    <source>
        <dbReference type="SAM" id="SignalP"/>
    </source>
</evidence>
<dbReference type="AlphaFoldDB" id="A0A8H6VRQ5"/>
<keyword evidence="1 3" id="KW-0732">Signal</keyword>
<evidence type="ECO:0000313" key="6">
    <source>
        <dbReference type="Proteomes" id="UP000636479"/>
    </source>
</evidence>
<feature type="region of interest" description="Disordered" evidence="2">
    <location>
        <begin position="115"/>
        <end position="175"/>
    </location>
</feature>
<reference evidence="5" key="1">
    <citation type="submission" date="2020-05" db="EMBL/GenBank/DDBJ databases">
        <title>Mycena genomes resolve the evolution of fungal bioluminescence.</title>
        <authorList>
            <person name="Tsai I.J."/>
        </authorList>
    </citation>
    <scope>NUCLEOTIDE SEQUENCE</scope>
    <source>
        <strain evidence="5">171206Taipei</strain>
    </source>
</reference>
<evidence type="ECO:0000259" key="4">
    <source>
        <dbReference type="Pfam" id="PF10342"/>
    </source>
</evidence>